<accession>A0ABW9XIU4</accession>
<evidence type="ECO:0000259" key="2">
    <source>
        <dbReference type="Pfam" id="PF09084"/>
    </source>
</evidence>
<dbReference type="PANTHER" id="PTHR31528:SF3">
    <property type="entry name" value="THIAMINE BIOSYNTHESIS PROTEIN HI_0357-RELATED"/>
    <property type="match status" value="1"/>
</dbReference>
<dbReference type="InterPro" id="IPR027939">
    <property type="entry name" value="NMT1/THI5"/>
</dbReference>
<dbReference type="PANTHER" id="PTHR31528">
    <property type="entry name" value="4-AMINO-5-HYDROXYMETHYL-2-METHYLPYRIMIDINE PHOSPHATE SYNTHASE THI11-RELATED"/>
    <property type="match status" value="1"/>
</dbReference>
<dbReference type="InterPro" id="IPR015168">
    <property type="entry name" value="SsuA/THI5"/>
</dbReference>
<evidence type="ECO:0000256" key="1">
    <source>
        <dbReference type="SAM" id="SignalP"/>
    </source>
</evidence>
<feature type="signal peptide" evidence="1">
    <location>
        <begin position="1"/>
        <end position="32"/>
    </location>
</feature>
<evidence type="ECO:0000313" key="3">
    <source>
        <dbReference type="EMBL" id="NBD22534.1"/>
    </source>
</evidence>
<keyword evidence="1" id="KW-0732">Signal</keyword>
<dbReference type="Gene3D" id="3.40.190.10">
    <property type="entry name" value="Periplasmic binding protein-like II"/>
    <property type="match status" value="2"/>
</dbReference>
<comment type="caution">
    <text evidence="3">The sequence shown here is derived from an EMBL/GenBank/DDBJ whole genome shotgun (WGS) entry which is preliminary data.</text>
</comment>
<dbReference type="SUPFAM" id="SSF53850">
    <property type="entry name" value="Periplasmic binding protein-like II"/>
    <property type="match status" value="1"/>
</dbReference>
<gene>
    <name evidence="3" type="ORF">GT019_01470</name>
</gene>
<sequence>MRGERTEVGSRLKQAGLRSALSALLILAVALAGCGAKNDNGNAANGTENGAANGNATTAAGDNGGTASDADKLQEIKVVLDWTPNTNHTGLYVARDKGFFEQHGLKVDIIQPGEAGADTMIATGAADFGVSYQEGVTQARIQGVPLVSIAAVIQHNTSGFASPAEKNINSPKAFEGKTYGGWGSPAEPAVIDSLMQEDGGDAKKVKIVNIGDSDFFTATKKNIDFAWIYYGWDGIEAELRGEKINMVYLTDYSKKLDYYTPVLATNEKMIAEHKDTVEAFMAAASEGYRFAIDHPDEAADVLIKAVPDLNADLVRASQKWLSPQYQADAPRWGEQKLEVWTNYAGWMYDHKLLDKQLDAEKAFTNDFLPKKEN</sequence>
<protein>
    <submittedName>
        <fullName evidence="3">ABC transporter substrate-binding protein</fullName>
    </submittedName>
</protein>
<feature type="domain" description="SsuA/THI5-like" evidence="2">
    <location>
        <begin position="85"/>
        <end position="298"/>
    </location>
</feature>
<proteinExistence type="predicted"/>
<reference evidence="3 4" key="1">
    <citation type="submission" date="2020-01" db="EMBL/GenBank/DDBJ databases">
        <title>Paenibacillus soybeanensis sp. nov. isolated from the nodules of soybean (Glycine max(L.) Merr).</title>
        <authorList>
            <person name="Wang H."/>
        </authorList>
    </citation>
    <scope>NUCLEOTIDE SEQUENCE [LARGE SCALE GENOMIC DNA]</scope>
    <source>
        <strain evidence="3 4">T1</strain>
    </source>
</reference>
<name>A0ABW9XIU4_9BACL</name>
<dbReference type="Pfam" id="PF09084">
    <property type="entry name" value="NMT1"/>
    <property type="match status" value="1"/>
</dbReference>
<feature type="chain" id="PRO_5047110923" evidence="1">
    <location>
        <begin position="33"/>
        <end position="373"/>
    </location>
</feature>
<keyword evidence="4" id="KW-1185">Reference proteome</keyword>
<evidence type="ECO:0000313" key="4">
    <source>
        <dbReference type="Proteomes" id="UP000665561"/>
    </source>
</evidence>
<dbReference type="Proteomes" id="UP000665561">
    <property type="component" value="Unassembled WGS sequence"/>
</dbReference>
<organism evidence="3 4">
    <name type="scientific">Paenibacillus glycinis</name>
    <dbReference type="NCBI Taxonomy" id="2697035"/>
    <lineage>
        <taxon>Bacteria</taxon>
        <taxon>Bacillati</taxon>
        <taxon>Bacillota</taxon>
        <taxon>Bacilli</taxon>
        <taxon>Bacillales</taxon>
        <taxon>Paenibacillaceae</taxon>
        <taxon>Paenibacillus</taxon>
    </lineage>
</organism>
<dbReference type="EMBL" id="JAAAMV010000001">
    <property type="protein sequence ID" value="NBD22534.1"/>
    <property type="molecule type" value="Genomic_DNA"/>
</dbReference>
<dbReference type="PROSITE" id="PS51257">
    <property type="entry name" value="PROKAR_LIPOPROTEIN"/>
    <property type="match status" value="1"/>
</dbReference>